<sequence>MNNLNDAESLKSAGVGRLLVRLLSVVLGVGLVSTLFSLLQVIAQPLYQLLAFLDGLISIISLILGVTSVIVFLIWLHRLHADLKNLFQEYPISPGGAIARFLIPIYSLWGIANTLSTFADRFKDEGGDLTSLSEKVRSLIAPLYGLMIGSNTVGRIAFTEAAKNPNDKFLPVWFLLSCILDVGLTAILLQLAKTMRTAITQKAKRAIS</sequence>
<evidence type="ECO:0000313" key="3">
    <source>
        <dbReference type="EMBL" id="PHK04518.1"/>
    </source>
</evidence>
<organism evidence="3 4">
    <name type="scientific">Nostoc linckia z8</name>
    <dbReference type="NCBI Taxonomy" id="1628746"/>
    <lineage>
        <taxon>Bacteria</taxon>
        <taxon>Bacillati</taxon>
        <taxon>Cyanobacteriota</taxon>
        <taxon>Cyanophyceae</taxon>
        <taxon>Nostocales</taxon>
        <taxon>Nostocaceae</taxon>
        <taxon>Nostoc</taxon>
    </lineage>
</organism>
<feature type="transmembrane region" description="Helical" evidence="1">
    <location>
        <begin position="139"/>
        <end position="158"/>
    </location>
</feature>
<feature type="transmembrane region" description="Helical" evidence="1">
    <location>
        <begin position="170"/>
        <end position="192"/>
    </location>
</feature>
<name>A0A9Q5ZDJ3_NOSLI</name>
<evidence type="ECO:0000256" key="1">
    <source>
        <dbReference type="SAM" id="Phobius"/>
    </source>
</evidence>
<protein>
    <recommendedName>
        <fullName evidence="2">DUF4328 domain-containing protein</fullName>
    </recommendedName>
</protein>
<dbReference type="RefSeq" id="WP_099068412.1">
    <property type="nucleotide sequence ID" value="NZ_LAHD01000025.1"/>
</dbReference>
<keyword evidence="1" id="KW-0472">Membrane</keyword>
<evidence type="ECO:0000313" key="4">
    <source>
        <dbReference type="Proteomes" id="UP000222310"/>
    </source>
</evidence>
<comment type="caution">
    <text evidence="3">The sequence shown here is derived from an EMBL/GenBank/DDBJ whole genome shotgun (WGS) entry which is preliminary data.</text>
</comment>
<gene>
    <name evidence="3" type="ORF">VF08_11185</name>
</gene>
<evidence type="ECO:0000259" key="2">
    <source>
        <dbReference type="Pfam" id="PF14219"/>
    </source>
</evidence>
<proteinExistence type="predicted"/>
<keyword evidence="1" id="KW-0812">Transmembrane</keyword>
<dbReference type="Proteomes" id="UP000222310">
    <property type="component" value="Unassembled WGS sequence"/>
</dbReference>
<reference evidence="3 4" key="1">
    <citation type="submission" date="2015-02" db="EMBL/GenBank/DDBJ databases">
        <title>Nostoc linckia genome annotation.</title>
        <authorList>
            <person name="Zhou Z."/>
        </authorList>
    </citation>
    <scope>NUCLEOTIDE SEQUENCE [LARGE SCALE GENOMIC DNA]</scope>
    <source>
        <strain evidence="4">z8</strain>
    </source>
</reference>
<feature type="domain" description="DUF4328" evidence="2">
    <location>
        <begin position="54"/>
        <end position="109"/>
    </location>
</feature>
<accession>A0A9Q5ZDJ3</accession>
<feature type="transmembrane region" description="Helical" evidence="1">
    <location>
        <begin position="55"/>
        <end position="77"/>
    </location>
</feature>
<dbReference type="AlphaFoldDB" id="A0A9Q5ZDJ3"/>
<keyword evidence="1" id="KW-1133">Transmembrane helix</keyword>
<dbReference type="EMBL" id="LAHD01000025">
    <property type="protein sequence ID" value="PHK04518.1"/>
    <property type="molecule type" value="Genomic_DNA"/>
</dbReference>
<feature type="transmembrane region" description="Helical" evidence="1">
    <location>
        <begin position="97"/>
        <end position="118"/>
    </location>
</feature>
<dbReference type="GeneID" id="57091723"/>
<feature type="transmembrane region" description="Helical" evidence="1">
    <location>
        <begin position="20"/>
        <end position="43"/>
    </location>
</feature>
<dbReference type="InterPro" id="IPR025565">
    <property type="entry name" value="DUF4328"/>
</dbReference>
<dbReference type="Pfam" id="PF14219">
    <property type="entry name" value="DUF4328"/>
    <property type="match status" value="1"/>
</dbReference>